<evidence type="ECO:0000256" key="3">
    <source>
        <dbReference type="ARBA" id="ARBA00023002"/>
    </source>
</evidence>
<evidence type="ECO:0000259" key="4">
    <source>
        <dbReference type="Pfam" id="PF00725"/>
    </source>
</evidence>
<keyword evidence="7" id="KW-1185">Reference proteome</keyword>
<organism evidence="6 7">
    <name type="scientific">Streptomyces blastmyceticus</name>
    <dbReference type="NCBI Taxonomy" id="68180"/>
    <lineage>
        <taxon>Bacteria</taxon>
        <taxon>Bacillati</taxon>
        <taxon>Actinomycetota</taxon>
        <taxon>Actinomycetes</taxon>
        <taxon>Kitasatosporales</taxon>
        <taxon>Streptomycetaceae</taxon>
        <taxon>Streptomyces</taxon>
    </lineage>
</organism>
<feature type="domain" description="3-hydroxyacyl-CoA dehydrogenase C-terminal" evidence="4">
    <location>
        <begin position="180"/>
        <end position="240"/>
    </location>
</feature>
<dbReference type="Pfam" id="PF00725">
    <property type="entry name" value="3HCDH"/>
    <property type="match status" value="1"/>
</dbReference>
<dbReference type="SUPFAM" id="SSF51735">
    <property type="entry name" value="NAD(P)-binding Rossmann-fold domains"/>
    <property type="match status" value="1"/>
</dbReference>
<proteinExistence type="inferred from homology"/>
<dbReference type="SUPFAM" id="SSF48179">
    <property type="entry name" value="6-phosphogluconate dehydrogenase C-terminal domain-like"/>
    <property type="match status" value="1"/>
</dbReference>
<reference evidence="7" key="1">
    <citation type="journal article" date="2019" name="Int. J. Syst. Evol. Microbiol.">
        <title>The Global Catalogue of Microorganisms (GCM) 10K type strain sequencing project: providing services to taxonomists for standard genome sequencing and annotation.</title>
        <authorList>
            <consortium name="The Broad Institute Genomics Platform"/>
            <consortium name="The Broad Institute Genome Sequencing Center for Infectious Disease"/>
            <person name="Wu L."/>
            <person name="Ma J."/>
        </authorList>
    </citation>
    <scope>NUCLEOTIDE SEQUENCE [LARGE SCALE GENOMIC DNA]</scope>
    <source>
        <strain evidence="7">JCM 4565</strain>
    </source>
</reference>
<accession>A0ABP3GUC9</accession>
<dbReference type="InterPro" id="IPR006108">
    <property type="entry name" value="3HC_DH_C"/>
</dbReference>
<dbReference type="InterPro" id="IPR036291">
    <property type="entry name" value="NAD(P)-bd_dom_sf"/>
</dbReference>
<dbReference type="InterPro" id="IPR013328">
    <property type="entry name" value="6PGD_dom2"/>
</dbReference>
<dbReference type="InterPro" id="IPR022694">
    <property type="entry name" value="3-OHacyl-CoA_DH"/>
</dbReference>
<comment type="caution">
    <text evidence="6">The sequence shown here is derived from an EMBL/GenBank/DDBJ whole genome shotgun (WGS) entry which is preliminary data.</text>
</comment>
<dbReference type="PANTHER" id="PTHR48075">
    <property type="entry name" value="3-HYDROXYACYL-COA DEHYDROGENASE FAMILY PROTEIN"/>
    <property type="match status" value="1"/>
</dbReference>
<dbReference type="EMBL" id="BAAABW010000016">
    <property type="protein sequence ID" value="GAA0352822.1"/>
    <property type="molecule type" value="Genomic_DNA"/>
</dbReference>
<dbReference type="PANTHER" id="PTHR48075:SF5">
    <property type="entry name" value="3-HYDROXYBUTYRYL-COA DEHYDROGENASE"/>
    <property type="match status" value="1"/>
</dbReference>
<feature type="domain" description="3-hydroxyacyl-CoA dehydrogenase NAD binding" evidence="5">
    <location>
        <begin position="2"/>
        <end position="174"/>
    </location>
</feature>
<evidence type="ECO:0000313" key="7">
    <source>
        <dbReference type="Proteomes" id="UP001500063"/>
    </source>
</evidence>
<name>A0ABP3GUC9_9ACTN</name>
<evidence type="ECO:0000256" key="1">
    <source>
        <dbReference type="ARBA" id="ARBA00005086"/>
    </source>
</evidence>
<dbReference type="InterPro" id="IPR006176">
    <property type="entry name" value="3-OHacyl-CoA_DH_NAD-bd"/>
</dbReference>
<comment type="pathway">
    <text evidence="1">Lipid metabolism; butanoate metabolism.</text>
</comment>
<evidence type="ECO:0000259" key="5">
    <source>
        <dbReference type="Pfam" id="PF02737"/>
    </source>
</evidence>
<sequence>MTVIGAGTIGLSWITLFLAHGRRVRVNSRRPDAEEVVARGVELFAPTLPHGGADPLELMELLEFEPDVERAVRDAAVVVENAPEDLALKQELFARIGAAAPGDALFLSSSSTLLADEMSALMPDRSRLVVGHPLNPPHLVPLVEIVGGEATAPEAVAGAVAFFRSVGKTPVVLRKPITRFVANRLQSALLQESVHLVREGVVTVSELDEIVTQSVGLRWSVIGPFQAFHLGGGEGGLRQWLTRRGGGLEQSWRELGRPRMDDATIDALSSAAEEDFGDRSYAELAADRDARQNAVLDALARFPH</sequence>
<evidence type="ECO:0000256" key="2">
    <source>
        <dbReference type="ARBA" id="ARBA00009463"/>
    </source>
</evidence>
<dbReference type="PIRSF" id="PIRSF000105">
    <property type="entry name" value="HCDH"/>
    <property type="match status" value="1"/>
</dbReference>
<evidence type="ECO:0000313" key="6">
    <source>
        <dbReference type="EMBL" id="GAA0352822.1"/>
    </source>
</evidence>
<protein>
    <submittedName>
        <fullName evidence="6">3-hydroxyacyl-CoA dehydrogenase NAD-binding domain-containing protein</fullName>
    </submittedName>
</protein>
<dbReference type="Gene3D" id="3.40.50.720">
    <property type="entry name" value="NAD(P)-binding Rossmann-like Domain"/>
    <property type="match status" value="1"/>
</dbReference>
<keyword evidence="3" id="KW-0560">Oxidoreductase</keyword>
<gene>
    <name evidence="6" type="ORF">GCM10010319_32440</name>
</gene>
<dbReference type="Pfam" id="PF02737">
    <property type="entry name" value="3HCDH_N"/>
    <property type="match status" value="1"/>
</dbReference>
<dbReference type="InterPro" id="IPR008927">
    <property type="entry name" value="6-PGluconate_DH-like_C_sf"/>
</dbReference>
<dbReference type="RefSeq" id="WP_344118422.1">
    <property type="nucleotide sequence ID" value="NZ_BAAABW010000016.1"/>
</dbReference>
<dbReference type="Proteomes" id="UP001500063">
    <property type="component" value="Unassembled WGS sequence"/>
</dbReference>
<comment type="similarity">
    <text evidence="2">Belongs to the 3-hydroxyacyl-CoA dehydrogenase family.</text>
</comment>
<dbReference type="Gene3D" id="1.10.1040.10">
    <property type="entry name" value="N-(1-d-carboxylethyl)-l-norvaline Dehydrogenase, domain 2"/>
    <property type="match status" value="1"/>
</dbReference>